<dbReference type="InterPro" id="IPR025965">
    <property type="entry name" value="FlgD/Vpr_Ig-like"/>
</dbReference>
<organism evidence="3 4">
    <name type="scientific">Eiseniibacteriota bacterium</name>
    <dbReference type="NCBI Taxonomy" id="2212470"/>
    <lineage>
        <taxon>Bacteria</taxon>
        <taxon>Candidatus Eiseniibacteriota</taxon>
    </lineage>
</organism>
<keyword evidence="1" id="KW-0732">Signal</keyword>
<dbReference type="NCBIfam" id="TIGR04183">
    <property type="entry name" value="Por_Secre_tail"/>
    <property type="match status" value="1"/>
</dbReference>
<evidence type="ECO:0000256" key="1">
    <source>
        <dbReference type="SAM" id="SignalP"/>
    </source>
</evidence>
<gene>
    <name evidence="3" type="ORF">KC729_09180</name>
</gene>
<dbReference type="EMBL" id="JAGQHR010000246">
    <property type="protein sequence ID" value="MCA9727841.1"/>
    <property type="molecule type" value="Genomic_DNA"/>
</dbReference>
<evidence type="ECO:0000313" key="4">
    <source>
        <dbReference type="Proteomes" id="UP000697710"/>
    </source>
</evidence>
<accession>A0A956RNS0</accession>
<dbReference type="Gene3D" id="2.160.20.10">
    <property type="entry name" value="Single-stranded right-handed beta-helix, Pectin lyase-like"/>
    <property type="match status" value="1"/>
</dbReference>
<protein>
    <submittedName>
        <fullName evidence="3">T9SS type A sorting domain-containing protein</fullName>
    </submittedName>
</protein>
<evidence type="ECO:0000259" key="2">
    <source>
        <dbReference type="Pfam" id="PF13860"/>
    </source>
</evidence>
<dbReference type="InterPro" id="IPR012334">
    <property type="entry name" value="Pectin_lyas_fold"/>
</dbReference>
<comment type="caution">
    <text evidence="3">The sequence shown here is derived from an EMBL/GenBank/DDBJ whole genome shotgun (WGS) entry which is preliminary data.</text>
</comment>
<dbReference type="Gene3D" id="2.60.40.4070">
    <property type="match status" value="1"/>
</dbReference>
<dbReference type="Pfam" id="PF13860">
    <property type="entry name" value="FlgD_ig"/>
    <property type="match status" value="1"/>
</dbReference>
<dbReference type="AlphaFoldDB" id="A0A956RNS0"/>
<proteinExistence type="predicted"/>
<sequence length="474" mass="48862">MKESSRSRLLRSWGLVTAFAGLGSSALAATIWVPDDHPTIQDAIQAAAAGDEIVVRAGTYFENLDYLSKNLVVRSESGPAVTIIDGSQPQNPDQASTVTMNGNGMVLAGFSITGGGGSKVFGATGPLTGGGIVMLGTGAIRDNWIYENHVVGDYVYAGGGVYVHDPILFQISGNLIYRNSVVQTSGTFSGFGGGIAVRTADGVVFDNIIWDNTVGTPGGDSAKGGGVGTQAICDAHLRSNVIACNHASQGGGIGGTFREISGNSIVRNDTSGIVGGTLAGAAFFNNDISENTGVGMSCPPGGVGSCNNFWGNTVDDPDCYGVGTDNNTSNDPQYSGTCEDLCVAPTSPLLPENDELGCGQIGALVACASSSVEDEGLAGLQSSLRVVVSPNPARGRADLRFRSLTGRDDTATIEVYDLQGRLVRSLGKHAIDGSDRSVSWDGMDEAGRAVASGSYVVLLRTEDAETTARMLILR</sequence>
<reference evidence="3" key="2">
    <citation type="journal article" date="2021" name="Microbiome">
        <title>Successional dynamics and alternative stable states in a saline activated sludge microbial community over 9 years.</title>
        <authorList>
            <person name="Wang Y."/>
            <person name="Ye J."/>
            <person name="Ju F."/>
            <person name="Liu L."/>
            <person name="Boyd J.A."/>
            <person name="Deng Y."/>
            <person name="Parks D.H."/>
            <person name="Jiang X."/>
            <person name="Yin X."/>
            <person name="Woodcroft B.J."/>
            <person name="Tyson G.W."/>
            <person name="Hugenholtz P."/>
            <person name="Polz M.F."/>
            <person name="Zhang T."/>
        </authorList>
    </citation>
    <scope>NUCLEOTIDE SEQUENCE</scope>
    <source>
        <strain evidence="3">HKST-UBA01</strain>
    </source>
</reference>
<feature type="domain" description="FlgD/Vpr Ig-like" evidence="2">
    <location>
        <begin position="397"/>
        <end position="458"/>
    </location>
</feature>
<name>A0A956RNS0_UNCEI</name>
<reference evidence="3" key="1">
    <citation type="submission" date="2020-04" db="EMBL/GenBank/DDBJ databases">
        <authorList>
            <person name="Zhang T."/>
        </authorList>
    </citation>
    <scope>NUCLEOTIDE SEQUENCE</scope>
    <source>
        <strain evidence="3">HKST-UBA01</strain>
    </source>
</reference>
<dbReference type="InterPro" id="IPR011050">
    <property type="entry name" value="Pectin_lyase_fold/virulence"/>
</dbReference>
<evidence type="ECO:0000313" key="3">
    <source>
        <dbReference type="EMBL" id="MCA9727841.1"/>
    </source>
</evidence>
<feature type="chain" id="PRO_5037309500" evidence="1">
    <location>
        <begin position="29"/>
        <end position="474"/>
    </location>
</feature>
<dbReference type="Proteomes" id="UP000697710">
    <property type="component" value="Unassembled WGS sequence"/>
</dbReference>
<dbReference type="InterPro" id="IPR026444">
    <property type="entry name" value="Secre_tail"/>
</dbReference>
<feature type="signal peptide" evidence="1">
    <location>
        <begin position="1"/>
        <end position="28"/>
    </location>
</feature>
<dbReference type="SUPFAM" id="SSF51126">
    <property type="entry name" value="Pectin lyase-like"/>
    <property type="match status" value="1"/>
</dbReference>